<evidence type="ECO:0000256" key="4">
    <source>
        <dbReference type="ARBA" id="ARBA00022475"/>
    </source>
</evidence>
<dbReference type="OrthoDB" id="9807082at2"/>
<dbReference type="InterPro" id="IPR002781">
    <property type="entry name" value="TM_pro_TauE-like"/>
</dbReference>
<comment type="subcellular location">
    <subcellularLocation>
        <location evidence="1 8">Cell membrane</location>
        <topology evidence="1 8">Multi-pass membrane protein</topology>
    </subcellularLocation>
</comment>
<accession>A0A4T0V3M9</accession>
<dbReference type="AlphaFoldDB" id="A0A4T0V3M9"/>
<evidence type="ECO:0000256" key="6">
    <source>
        <dbReference type="ARBA" id="ARBA00022989"/>
    </source>
</evidence>
<protein>
    <recommendedName>
        <fullName evidence="8">Probable membrane transporter protein</fullName>
    </recommendedName>
</protein>
<evidence type="ECO:0000256" key="5">
    <source>
        <dbReference type="ARBA" id="ARBA00022692"/>
    </source>
</evidence>
<comment type="caution">
    <text evidence="9">The sequence shown here is derived from an EMBL/GenBank/DDBJ whole genome shotgun (WGS) entry which is preliminary data.</text>
</comment>
<dbReference type="EMBL" id="STGJ01000002">
    <property type="protein sequence ID" value="TIC86129.1"/>
    <property type="molecule type" value="Genomic_DNA"/>
</dbReference>
<dbReference type="GO" id="GO:0005886">
    <property type="term" value="C:plasma membrane"/>
    <property type="evidence" value="ECO:0007669"/>
    <property type="project" value="UniProtKB-SubCell"/>
</dbReference>
<feature type="transmembrane region" description="Helical" evidence="8">
    <location>
        <begin position="168"/>
        <end position="193"/>
    </location>
</feature>
<keyword evidence="7 8" id="KW-0472">Membrane</keyword>
<feature type="transmembrane region" description="Helical" evidence="8">
    <location>
        <begin position="103"/>
        <end position="122"/>
    </location>
</feature>
<keyword evidence="6 8" id="KW-1133">Transmembrane helix</keyword>
<dbReference type="InterPro" id="IPR052017">
    <property type="entry name" value="TSUP"/>
</dbReference>
<comment type="similarity">
    <text evidence="2 8">Belongs to the 4-toluene sulfonate uptake permease (TSUP) (TC 2.A.102) family.</text>
</comment>
<name>A0A4T0V3M9_9NEIS</name>
<keyword evidence="5 8" id="KW-0812">Transmembrane</keyword>
<evidence type="ECO:0000256" key="7">
    <source>
        <dbReference type="ARBA" id="ARBA00023136"/>
    </source>
</evidence>
<proteinExistence type="inferred from homology"/>
<evidence type="ECO:0000256" key="3">
    <source>
        <dbReference type="ARBA" id="ARBA00022448"/>
    </source>
</evidence>
<evidence type="ECO:0000256" key="8">
    <source>
        <dbReference type="RuleBase" id="RU363041"/>
    </source>
</evidence>
<organism evidence="9 10">
    <name type="scientific">Crenobacter intestini</name>
    <dbReference type="NCBI Taxonomy" id="2563443"/>
    <lineage>
        <taxon>Bacteria</taxon>
        <taxon>Pseudomonadati</taxon>
        <taxon>Pseudomonadota</taxon>
        <taxon>Betaproteobacteria</taxon>
        <taxon>Neisseriales</taxon>
        <taxon>Neisseriaceae</taxon>
        <taxon>Crenobacter</taxon>
    </lineage>
</organism>
<evidence type="ECO:0000256" key="1">
    <source>
        <dbReference type="ARBA" id="ARBA00004651"/>
    </source>
</evidence>
<dbReference type="PANTHER" id="PTHR30269:SF0">
    <property type="entry name" value="MEMBRANE TRANSPORTER PROTEIN YFCA-RELATED"/>
    <property type="match status" value="1"/>
</dbReference>
<keyword evidence="10" id="KW-1185">Reference proteome</keyword>
<evidence type="ECO:0000313" key="9">
    <source>
        <dbReference type="EMBL" id="TIC86129.1"/>
    </source>
</evidence>
<feature type="transmembrane region" description="Helical" evidence="8">
    <location>
        <begin position="134"/>
        <end position="162"/>
    </location>
</feature>
<dbReference type="RefSeq" id="WP_136551475.1">
    <property type="nucleotide sequence ID" value="NZ_STGJ01000002.1"/>
</dbReference>
<reference evidence="9 10" key="1">
    <citation type="submission" date="2019-04" db="EMBL/GenBank/DDBJ databases">
        <title>Crenobacter sp. nov.</title>
        <authorList>
            <person name="Shi S."/>
        </authorList>
    </citation>
    <scope>NUCLEOTIDE SEQUENCE [LARGE SCALE GENOMIC DNA]</scope>
    <source>
        <strain evidence="9 10">GY 70310</strain>
    </source>
</reference>
<gene>
    <name evidence="9" type="ORF">E5K04_03225</name>
</gene>
<sequence>MSVATDALLFGAGLIAGALNAIAGGGTLVTFPALLAAGLPPLVANATSSLAQWPGYLASGYAMRRELAASRAVLPGLAVASLAGGVVGGVLASVVSAALFMRLVPWLILMATLLFWAAPRLARPGGGQWPRTPLLACQLMVAVYGGFFGGGMGVMMLALYALALPGGLLVAGALKNGLSVLIASGGVAAFIAAGLIDWRAGAVTVAGTVAGGVAGVALARRLPVIWLRRFVVALGLVLTLVFFLR</sequence>
<dbReference type="PANTHER" id="PTHR30269">
    <property type="entry name" value="TRANSMEMBRANE PROTEIN YFCA"/>
    <property type="match status" value="1"/>
</dbReference>
<feature type="transmembrane region" description="Helical" evidence="8">
    <location>
        <begin position="225"/>
        <end position="244"/>
    </location>
</feature>
<keyword evidence="3" id="KW-0813">Transport</keyword>
<dbReference type="Pfam" id="PF01925">
    <property type="entry name" value="TauE"/>
    <property type="match status" value="1"/>
</dbReference>
<evidence type="ECO:0000313" key="10">
    <source>
        <dbReference type="Proteomes" id="UP000308891"/>
    </source>
</evidence>
<keyword evidence="4 8" id="KW-1003">Cell membrane</keyword>
<evidence type="ECO:0000256" key="2">
    <source>
        <dbReference type="ARBA" id="ARBA00009142"/>
    </source>
</evidence>
<feature type="transmembrane region" description="Helical" evidence="8">
    <location>
        <begin position="200"/>
        <end position="219"/>
    </location>
</feature>
<dbReference type="Proteomes" id="UP000308891">
    <property type="component" value="Unassembled WGS sequence"/>
</dbReference>
<feature type="transmembrane region" description="Helical" evidence="8">
    <location>
        <begin position="72"/>
        <end position="97"/>
    </location>
</feature>